<dbReference type="InterPro" id="IPR004255">
    <property type="entry name" value="O-acyltransferase_WSD1_N"/>
</dbReference>
<keyword evidence="7" id="KW-0012">Acyltransferase</keyword>
<keyword evidence="15" id="KW-1185">Reference proteome</keyword>
<dbReference type="PANTHER" id="PTHR31650:SF40">
    <property type="entry name" value="O-ACYLTRANSFERASE WSD1-LIKE"/>
    <property type="match status" value="1"/>
</dbReference>
<dbReference type="SUPFAM" id="SSF52777">
    <property type="entry name" value="CoA-dependent acyltransferases"/>
    <property type="match status" value="1"/>
</dbReference>
<evidence type="ECO:0000256" key="4">
    <source>
        <dbReference type="ARBA" id="ARBA00005189"/>
    </source>
</evidence>
<dbReference type="InterPro" id="IPR045034">
    <property type="entry name" value="O-acyltransferase_WSD1-like"/>
</dbReference>
<organism evidence="14 15">
    <name type="scientific">Solanum tuberosum</name>
    <name type="common">Potato</name>
    <dbReference type="NCBI Taxonomy" id="4113"/>
    <lineage>
        <taxon>Eukaryota</taxon>
        <taxon>Viridiplantae</taxon>
        <taxon>Streptophyta</taxon>
        <taxon>Embryophyta</taxon>
        <taxon>Tracheophyta</taxon>
        <taxon>Spermatophyta</taxon>
        <taxon>Magnoliopsida</taxon>
        <taxon>eudicotyledons</taxon>
        <taxon>Gunneridae</taxon>
        <taxon>Pentapetalae</taxon>
        <taxon>asterids</taxon>
        <taxon>lamiids</taxon>
        <taxon>Solanales</taxon>
        <taxon>Solanaceae</taxon>
        <taxon>Solanoideae</taxon>
        <taxon>Solaneae</taxon>
        <taxon>Solanum</taxon>
    </lineage>
</organism>
<evidence type="ECO:0000256" key="9">
    <source>
        <dbReference type="ARBA" id="ARBA00047604"/>
    </source>
</evidence>
<comment type="pathway">
    <text evidence="3">Glycerolipid metabolism; triacylglycerol biosynthesis.</text>
</comment>
<protein>
    <recommendedName>
        <fullName evidence="16">Diacylglycerol O-acyltransferase</fullName>
    </recommendedName>
</protein>
<evidence type="ECO:0000256" key="8">
    <source>
        <dbReference type="ARBA" id="ARBA00024360"/>
    </source>
</evidence>
<comment type="similarity">
    <text evidence="8">In the N-terminal section; belongs to the long-chain O-acyltransferase family.</text>
</comment>
<evidence type="ECO:0000259" key="12">
    <source>
        <dbReference type="Pfam" id="PF03007"/>
    </source>
</evidence>
<evidence type="ECO:0000256" key="1">
    <source>
        <dbReference type="ARBA" id="ARBA00004162"/>
    </source>
</evidence>
<dbReference type="EMBL" id="JAIVGD010000002">
    <property type="protein sequence ID" value="KAH0780086.1"/>
    <property type="molecule type" value="Genomic_DNA"/>
</dbReference>
<dbReference type="Pfam" id="PF03007">
    <property type="entry name" value="WS_DGAT_cat"/>
    <property type="match status" value="1"/>
</dbReference>
<evidence type="ECO:0000256" key="10">
    <source>
        <dbReference type="ARBA" id="ARBA00048109"/>
    </source>
</evidence>
<evidence type="ECO:0000259" key="13">
    <source>
        <dbReference type="Pfam" id="PF06974"/>
    </source>
</evidence>
<comment type="caution">
    <text evidence="14">The sequence shown here is derived from an EMBL/GenBank/DDBJ whole genome shotgun (WGS) entry which is preliminary data.</text>
</comment>
<reference evidence="14 15" key="1">
    <citation type="journal article" date="2021" name="bioRxiv">
        <title>Chromosome-scale and haplotype-resolved genome assembly of a tetraploid potato cultivar.</title>
        <authorList>
            <person name="Sun H."/>
            <person name="Jiao W.-B."/>
            <person name="Krause K."/>
            <person name="Campoy J.A."/>
            <person name="Goel M."/>
            <person name="Folz-Donahue K."/>
            <person name="Kukat C."/>
            <person name="Huettel B."/>
            <person name="Schneeberger K."/>
        </authorList>
    </citation>
    <scope>NUCLEOTIDE SEQUENCE [LARGE SCALE GENOMIC DNA]</scope>
    <source>
        <strain evidence="14">SolTubOtavaFocal</strain>
        <tissue evidence="14">Leaves</tissue>
    </source>
</reference>
<feature type="domain" description="O-acyltransferase WSD1-like N-terminal" evidence="12">
    <location>
        <begin position="71"/>
        <end position="204"/>
    </location>
</feature>
<keyword evidence="6" id="KW-0256">Endoplasmic reticulum</keyword>
<sequence length="422" mass="48460">MESPMAEGLRSRSSGLKPIETKRKGGIEEYDMVTVEDEPLSPMARLFHDRRFDVHAIAFMACKTRISPQPVKEKLVHTLLKHPRFTSLMVVDEENLTDMKWVQTKIDLDQHIIIVEVDETQMESPDKFVEDYIYNLSKTSLDRSKPLWDLHIINVKTRQAESVVVFRVHHSLGDGTSLISLLLACTRQTADDLKLPTIPTKKRRPTPSGYSAKEGLWLNVFMFIITIMFLKDTKTPISAPPDFESNKARRIVHRIISLDDLKFVKNAMNVGSYNQLLVDIVVKLLVEKTREQQREAIIFPMEFDFGLDLANMMENGSKGKRGWGNWFGYALLPFKIALRDNPLNYVKEAKVTVDRKKRSFEALSTLIVAEILIKFFGIKALMINFQSYINKMIIVVSVDENAIPDPHQLLDDFDRVEEICYG</sequence>
<dbReference type="Pfam" id="PF06974">
    <property type="entry name" value="WS_DGAT_C"/>
    <property type="match status" value="1"/>
</dbReference>
<evidence type="ECO:0000256" key="5">
    <source>
        <dbReference type="ARBA" id="ARBA00022679"/>
    </source>
</evidence>
<name>A0ABQ7WH84_SOLTU</name>
<evidence type="ECO:0000256" key="11">
    <source>
        <dbReference type="SAM" id="MobiDB-lite"/>
    </source>
</evidence>
<comment type="catalytic activity">
    <reaction evidence="10">
        <text>an acyl-CoA + a 1,2-diacyl-sn-glycerol = a triacyl-sn-glycerol + CoA</text>
        <dbReference type="Rhea" id="RHEA:10868"/>
        <dbReference type="ChEBI" id="CHEBI:17815"/>
        <dbReference type="ChEBI" id="CHEBI:57287"/>
        <dbReference type="ChEBI" id="CHEBI:58342"/>
        <dbReference type="ChEBI" id="CHEBI:64615"/>
        <dbReference type="EC" id="2.3.1.20"/>
    </reaction>
</comment>
<dbReference type="PANTHER" id="PTHR31650">
    <property type="entry name" value="O-ACYLTRANSFERASE (WSD1-LIKE) FAMILY PROTEIN"/>
    <property type="match status" value="1"/>
</dbReference>
<evidence type="ECO:0000256" key="2">
    <source>
        <dbReference type="ARBA" id="ARBA00004586"/>
    </source>
</evidence>
<evidence type="ECO:0000256" key="6">
    <source>
        <dbReference type="ARBA" id="ARBA00022824"/>
    </source>
</evidence>
<feature type="region of interest" description="Disordered" evidence="11">
    <location>
        <begin position="1"/>
        <end position="21"/>
    </location>
</feature>
<dbReference type="InterPro" id="IPR009721">
    <property type="entry name" value="O-acyltransferase_WSD1_C"/>
</dbReference>
<evidence type="ECO:0000256" key="7">
    <source>
        <dbReference type="ARBA" id="ARBA00023315"/>
    </source>
</evidence>
<dbReference type="Proteomes" id="UP000826656">
    <property type="component" value="Unassembled WGS sequence"/>
</dbReference>
<evidence type="ECO:0008006" key="16">
    <source>
        <dbReference type="Google" id="ProtNLM"/>
    </source>
</evidence>
<evidence type="ECO:0000313" key="15">
    <source>
        <dbReference type="Proteomes" id="UP000826656"/>
    </source>
</evidence>
<gene>
    <name evidence="14" type="ORF">KY290_006513</name>
</gene>
<accession>A0ABQ7WH84</accession>
<proteinExistence type="inferred from homology"/>
<evidence type="ECO:0000256" key="3">
    <source>
        <dbReference type="ARBA" id="ARBA00004771"/>
    </source>
</evidence>
<feature type="domain" description="O-acyltransferase WSD1 C-terminal" evidence="13">
    <location>
        <begin position="323"/>
        <end position="380"/>
    </location>
</feature>
<comment type="catalytic activity">
    <reaction evidence="9">
        <text>a long chain fatty alcohol + a fatty acyl-CoA = a long-chain alcohol wax ester + CoA</text>
        <dbReference type="Rhea" id="RHEA:38443"/>
        <dbReference type="ChEBI" id="CHEBI:17135"/>
        <dbReference type="ChEBI" id="CHEBI:57287"/>
        <dbReference type="ChEBI" id="CHEBI:77636"/>
        <dbReference type="ChEBI" id="CHEBI:235323"/>
        <dbReference type="EC" id="2.3.1.75"/>
    </reaction>
</comment>
<comment type="subcellular location">
    <subcellularLocation>
        <location evidence="1">Cell membrane</location>
        <topology evidence="1">Single-pass membrane protein</topology>
    </subcellularLocation>
    <subcellularLocation>
        <location evidence="2">Endoplasmic reticulum membrane</location>
    </subcellularLocation>
</comment>
<evidence type="ECO:0000313" key="14">
    <source>
        <dbReference type="EMBL" id="KAH0780086.1"/>
    </source>
</evidence>
<keyword evidence="5" id="KW-0808">Transferase</keyword>
<comment type="pathway">
    <text evidence="4">Lipid metabolism.</text>
</comment>